<dbReference type="PANTHER" id="PTHR45677">
    <property type="entry name" value="GLUTAMATE DECARBOXYLASE-RELATED"/>
    <property type="match status" value="1"/>
</dbReference>
<evidence type="ECO:0000313" key="9">
    <source>
        <dbReference type="Proteomes" id="UP001360560"/>
    </source>
</evidence>
<feature type="modified residue" description="N6-(pyridoxal phosphate)lysine" evidence="6">
    <location>
        <position position="339"/>
    </location>
</feature>
<dbReference type="GO" id="GO:0019752">
    <property type="term" value="P:carboxylic acid metabolic process"/>
    <property type="evidence" value="ECO:0007669"/>
    <property type="project" value="InterPro"/>
</dbReference>
<dbReference type="GO" id="GO:0030170">
    <property type="term" value="F:pyridoxal phosphate binding"/>
    <property type="evidence" value="ECO:0007669"/>
    <property type="project" value="InterPro"/>
</dbReference>
<dbReference type="AlphaFoldDB" id="A0AAV5QNQ1"/>
<dbReference type="RefSeq" id="XP_064853176.1">
    <property type="nucleotide sequence ID" value="XM_064997104.1"/>
</dbReference>
<dbReference type="Gene3D" id="3.90.1150.170">
    <property type="match status" value="1"/>
</dbReference>
<dbReference type="InterPro" id="IPR002129">
    <property type="entry name" value="PyrdxlP-dep_de-COase"/>
</dbReference>
<evidence type="ECO:0000256" key="7">
    <source>
        <dbReference type="RuleBase" id="RU000382"/>
    </source>
</evidence>
<evidence type="ECO:0000256" key="2">
    <source>
        <dbReference type="ARBA" id="ARBA00009533"/>
    </source>
</evidence>
<dbReference type="EMBL" id="BTFZ01000011">
    <property type="protein sequence ID" value="GMM36180.1"/>
    <property type="molecule type" value="Genomic_DNA"/>
</dbReference>
<gene>
    <name evidence="8" type="ORF">DASC09_035050</name>
</gene>
<evidence type="ECO:0000256" key="4">
    <source>
        <dbReference type="ARBA" id="ARBA00022898"/>
    </source>
</evidence>
<dbReference type="PANTHER" id="PTHR45677:SF8">
    <property type="entry name" value="CYSTEINE SULFINIC ACID DECARBOXYLASE"/>
    <property type="match status" value="1"/>
</dbReference>
<dbReference type="Gene3D" id="3.40.640.10">
    <property type="entry name" value="Type I PLP-dependent aspartate aminotransferase-like (Major domain)"/>
    <property type="match status" value="1"/>
</dbReference>
<keyword evidence="3" id="KW-0210">Decarboxylase</keyword>
<keyword evidence="9" id="KW-1185">Reference proteome</keyword>
<dbReference type="Pfam" id="PF00282">
    <property type="entry name" value="Pyridoxal_deC"/>
    <property type="match status" value="1"/>
</dbReference>
<reference evidence="8 9" key="1">
    <citation type="journal article" date="2023" name="Elife">
        <title>Identification of key yeast species and microbe-microbe interactions impacting larval growth of Drosophila in the wild.</title>
        <authorList>
            <person name="Mure A."/>
            <person name="Sugiura Y."/>
            <person name="Maeda R."/>
            <person name="Honda K."/>
            <person name="Sakurai N."/>
            <person name="Takahashi Y."/>
            <person name="Watada M."/>
            <person name="Katoh T."/>
            <person name="Gotoh A."/>
            <person name="Gotoh Y."/>
            <person name="Taniguchi I."/>
            <person name="Nakamura K."/>
            <person name="Hayashi T."/>
            <person name="Katayama T."/>
            <person name="Uemura T."/>
            <person name="Hattori Y."/>
        </authorList>
    </citation>
    <scope>NUCLEOTIDE SEQUENCE [LARGE SCALE GENOMIC DNA]</scope>
    <source>
        <strain evidence="8 9">SC-9</strain>
    </source>
</reference>
<dbReference type="SUPFAM" id="SSF53383">
    <property type="entry name" value="PLP-dependent transferases"/>
    <property type="match status" value="1"/>
</dbReference>
<sequence>MTISLSEDQLQQSRQPLVDHKQEIQHLEYLLPRIVAKIIDYVKPDPESSLVVPPCLTKSCEGKETLSGRELYNALTSVPGKLDLPLKGFGTQVEDEAMLQPVLDQIDLILDNSANTWSLGFLEKLYASTNPIGVIADLVLSVLNTNSHVFSASPVLTVIEKFVGREYAKLFYGHDSEYCGGLTFPGGSWSNVTSLHMARAHLYPSTKTEGNSAHRFAIFTSVDSHYSITKAAMLCGFGTDAVVGVPVTETGEMIVEALESEIVRMKNDGWTPLYVNATAGTTVFGSFDPIEEISMVARKHRLWLHVDGSLGGNFIFSGKDFTMLEGVGKADSITANPHKLLGVPATCSFLLVKDERIFKSCNSLKAEYLFHDAGDNFDLANGTLGCGRRADSLKFYLSWYYYGKLGFTQRIDHAKYMADYFANKLASMANIFEVLNLVDGRVPGVQVCFYMNPTTRVIDDYTRITRQVCGRFHAEGKYMIDYAPFPQANKNNPRAKGEFFRVVFVNPKLSTKFLDRMVEDLCSFCESGDVIM</sequence>
<dbReference type="InterPro" id="IPR015421">
    <property type="entry name" value="PyrdxlP-dep_Trfase_major"/>
</dbReference>
<proteinExistence type="inferred from homology"/>
<evidence type="ECO:0000256" key="6">
    <source>
        <dbReference type="PIRSR" id="PIRSR602129-50"/>
    </source>
</evidence>
<protein>
    <recommendedName>
        <fullName evidence="10">Glutamate decarboxylase</fullName>
    </recommendedName>
</protein>
<keyword evidence="4 6" id="KW-0663">Pyridoxal phosphate</keyword>
<accession>A0AAV5QNQ1</accession>
<dbReference type="InterPro" id="IPR015424">
    <property type="entry name" value="PyrdxlP-dep_Trfase"/>
</dbReference>
<organism evidence="8 9">
    <name type="scientific">Saccharomycopsis crataegensis</name>
    <dbReference type="NCBI Taxonomy" id="43959"/>
    <lineage>
        <taxon>Eukaryota</taxon>
        <taxon>Fungi</taxon>
        <taxon>Dikarya</taxon>
        <taxon>Ascomycota</taxon>
        <taxon>Saccharomycotina</taxon>
        <taxon>Saccharomycetes</taxon>
        <taxon>Saccharomycopsidaceae</taxon>
        <taxon>Saccharomycopsis</taxon>
    </lineage>
</organism>
<evidence type="ECO:0000256" key="3">
    <source>
        <dbReference type="ARBA" id="ARBA00022793"/>
    </source>
</evidence>
<comment type="similarity">
    <text evidence="2 7">Belongs to the group II decarboxylase family.</text>
</comment>
<dbReference type="GO" id="GO:0005737">
    <property type="term" value="C:cytoplasm"/>
    <property type="evidence" value="ECO:0007669"/>
    <property type="project" value="TreeGrafter"/>
</dbReference>
<dbReference type="GO" id="GO:0016831">
    <property type="term" value="F:carboxy-lyase activity"/>
    <property type="evidence" value="ECO:0007669"/>
    <property type="project" value="UniProtKB-KW"/>
</dbReference>
<dbReference type="GeneID" id="90074155"/>
<dbReference type="Proteomes" id="UP001360560">
    <property type="component" value="Unassembled WGS sequence"/>
</dbReference>
<name>A0AAV5QNQ1_9ASCO</name>
<evidence type="ECO:0000313" key="8">
    <source>
        <dbReference type="EMBL" id="GMM36180.1"/>
    </source>
</evidence>
<comment type="cofactor">
    <cofactor evidence="1 6 7">
        <name>pyridoxal 5'-phosphate</name>
        <dbReference type="ChEBI" id="CHEBI:597326"/>
    </cofactor>
</comment>
<keyword evidence="5 7" id="KW-0456">Lyase</keyword>
<evidence type="ECO:0008006" key="10">
    <source>
        <dbReference type="Google" id="ProtNLM"/>
    </source>
</evidence>
<evidence type="ECO:0000256" key="5">
    <source>
        <dbReference type="ARBA" id="ARBA00023239"/>
    </source>
</evidence>
<evidence type="ECO:0000256" key="1">
    <source>
        <dbReference type="ARBA" id="ARBA00001933"/>
    </source>
</evidence>
<comment type="caution">
    <text evidence="8">The sequence shown here is derived from an EMBL/GenBank/DDBJ whole genome shotgun (WGS) entry which is preliminary data.</text>
</comment>